<protein>
    <submittedName>
        <fullName evidence="2">Uncharacterized protein</fullName>
    </submittedName>
</protein>
<accession>A0AAV7XXC2</accession>
<dbReference type="AlphaFoldDB" id="A0AAV7XXC2"/>
<evidence type="ECO:0000313" key="3">
    <source>
        <dbReference type="Proteomes" id="UP001075354"/>
    </source>
</evidence>
<organism evidence="2 3">
    <name type="scientific">Megalurothrips usitatus</name>
    <name type="common">bean blossom thrips</name>
    <dbReference type="NCBI Taxonomy" id="439358"/>
    <lineage>
        <taxon>Eukaryota</taxon>
        <taxon>Metazoa</taxon>
        <taxon>Ecdysozoa</taxon>
        <taxon>Arthropoda</taxon>
        <taxon>Hexapoda</taxon>
        <taxon>Insecta</taxon>
        <taxon>Pterygota</taxon>
        <taxon>Neoptera</taxon>
        <taxon>Paraneoptera</taxon>
        <taxon>Thysanoptera</taxon>
        <taxon>Terebrantia</taxon>
        <taxon>Thripoidea</taxon>
        <taxon>Thripidae</taxon>
        <taxon>Megalurothrips</taxon>
    </lineage>
</organism>
<feature type="region of interest" description="Disordered" evidence="1">
    <location>
        <begin position="1"/>
        <end position="32"/>
    </location>
</feature>
<gene>
    <name evidence="2" type="ORF">ONE63_005795</name>
</gene>
<keyword evidence="3" id="KW-1185">Reference proteome</keyword>
<comment type="caution">
    <text evidence="2">The sequence shown here is derived from an EMBL/GenBank/DDBJ whole genome shotgun (WGS) entry which is preliminary data.</text>
</comment>
<proteinExistence type="predicted"/>
<sequence>MTCGSCETAGAAGATGARGGRQAGRAGRGRLGRRGRRGCRVVLPCSPPSFCSINAAREARLKLRDVRIALSPLSGPAAASTAAVLAVPRDLRLCAELLDESLGTLVATLEQLEELRESHETSKSLASVATVLASTAPGNSWFASLHPDVQSGLSRLRETERYKVGLHSFKQWAFPFAQLYLSNESLSTTSASRGNAVAIASAGLERLLGRMEMYHSVVVQGHDTYIRVRSFEEPLALYAWGPEEHAEQLDRLLDGREVFSVSLETQRIEMAVARKAHGDGTPVFFNKVYDKLRSGDMMLSPFALWKVHFRAESGKPLPGELQSFKGGVRLVLEGHAQYVSGFECGEALDEFYTSEPSKADLNTIII</sequence>
<evidence type="ECO:0000256" key="1">
    <source>
        <dbReference type="SAM" id="MobiDB-lite"/>
    </source>
</evidence>
<dbReference type="Proteomes" id="UP001075354">
    <property type="component" value="Chromosome 2"/>
</dbReference>
<name>A0AAV7XXC2_9NEOP</name>
<dbReference type="EMBL" id="JAPTSV010000002">
    <property type="protein sequence ID" value="KAJ1530959.1"/>
    <property type="molecule type" value="Genomic_DNA"/>
</dbReference>
<reference evidence="2" key="1">
    <citation type="submission" date="2022-12" db="EMBL/GenBank/DDBJ databases">
        <title>Chromosome-level genome assembly of the bean flower thrips Megalurothrips usitatus.</title>
        <authorList>
            <person name="Ma L."/>
            <person name="Liu Q."/>
            <person name="Li H."/>
            <person name="Cai W."/>
        </authorList>
    </citation>
    <scope>NUCLEOTIDE SEQUENCE</scope>
    <source>
        <strain evidence="2">Cailab_2022a</strain>
    </source>
</reference>
<evidence type="ECO:0000313" key="2">
    <source>
        <dbReference type="EMBL" id="KAJ1530959.1"/>
    </source>
</evidence>